<name>R7RRJ7_9CLOT</name>
<reference evidence="1" key="1">
    <citation type="submission" date="2013-03" db="EMBL/GenBank/DDBJ databases">
        <title>Draft genome sequence of the hydrogen-ethanol-producing anaerobic alkalithermophilic Caloramator celere.</title>
        <authorList>
            <person name="Ciranna A."/>
            <person name="Larjo A."/>
            <person name="Kivisto A."/>
            <person name="Santala V."/>
            <person name="Roos C."/>
            <person name="Karp M."/>
        </authorList>
    </citation>
    <scope>NUCLEOTIDE SEQUENCE [LARGE SCALE GENOMIC DNA]</scope>
    <source>
        <strain evidence="1">DSM 8682</strain>
    </source>
</reference>
<organism evidence="1 2">
    <name type="scientific">Thermobrachium celere DSM 8682</name>
    <dbReference type="NCBI Taxonomy" id="941824"/>
    <lineage>
        <taxon>Bacteria</taxon>
        <taxon>Bacillati</taxon>
        <taxon>Bacillota</taxon>
        <taxon>Clostridia</taxon>
        <taxon>Eubacteriales</taxon>
        <taxon>Clostridiaceae</taxon>
        <taxon>Thermobrachium</taxon>
    </lineage>
</organism>
<keyword evidence="2" id="KW-1185">Reference proteome</keyword>
<dbReference type="EMBL" id="CAVN010000092">
    <property type="protein sequence ID" value="CDF57981.1"/>
    <property type="molecule type" value="Genomic_DNA"/>
</dbReference>
<evidence type="ECO:0000313" key="1">
    <source>
        <dbReference type="EMBL" id="CDF57981.1"/>
    </source>
</evidence>
<proteinExistence type="predicted"/>
<dbReference type="Proteomes" id="UP000014923">
    <property type="component" value="Unassembled WGS sequence"/>
</dbReference>
<sequence length="58" mass="7039">MKCLNIDKYDYKEISIDGIINEDEYDDYIYEEETLIQEDDEILFKDSIYLSEVEESEE</sequence>
<evidence type="ECO:0000313" key="2">
    <source>
        <dbReference type="Proteomes" id="UP000014923"/>
    </source>
</evidence>
<comment type="caution">
    <text evidence="1">The sequence shown here is derived from an EMBL/GenBank/DDBJ whole genome shotgun (WGS) entry which is preliminary data.</text>
</comment>
<dbReference type="AlphaFoldDB" id="R7RRJ7"/>
<gene>
    <name evidence="1" type="ORF">TCEL_01895</name>
</gene>
<accession>R7RRJ7</accession>
<protein>
    <submittedName>
        <fullName evidence="1">Uncharacterized protein</fullName>
    </submittedName>
</protein>
<dbReference type="HOGENOM" id="CLU_2977782_0_0_9"/>